<comment type="caution">
    <text evidence="2">The sequence shown here is derived from an EMBL/GenBank/DDBJ whole genome shotgun (WGS) entry which is preliminary data.</text>
</comment>
<dbReference type="AlphaFoldDB" id="A0A8J3FXD2"/>
<reference evidence="2" key="1">
    <citation type="journal article" date="2014" name="Int. J. Syst. Evol. Microbiol.">
        <title>Complete genome sequence of Corynebacterium casei LMG S-19264T (=DSM 44701T), isolated from a smear-ripened cheese.</title>
        <authorList>
            <consortium name="US DOE Joint Genome Institute (JGI-PGF)"/>
            <person name="Walter F."/>
            <person name="Albersmeier A."/>
            <person name="Kalinowski J."/>
            <person name="Ruckert C."/>
        </authorList>
    </citation>
    <scope>NUCLEOTIDE SEQUENCE</scope>
    <source>
        <strain evidence="2">CGMCC 4.5737</strain>
    </source>
</reference>
<feature type="region of interest" description="Disordered" evidence="1">
    <location>
        <begin position="1"/>
        <end position="20"/>
    </location>
</feature>
<gene>
    <name evidence="2" type="ORF">GCM10012275_42110</name>
</gene>
<sequence length="115" mass="12854">MTMARHVPPQAADVRENGHVPPGQPGVAFVGLPAAWHHRDGFTFRWGRGDKVVTVHQGRHLASYSNTFLVDALEVGRDWDDDNDVAHIVRWWFQHRREQVVGTPRQGGGSAQDVA</sequence>
<evidence type="ECO:0000313" key="3">
    <source>
        <dbReference type="Proteomes" id="UP000637578"/>
    </source>
</evidence>
<name>A0A8J3FXD2_9PSEU</name>
<evidence type="ECO:0000313" key="2">
    <source>
        <dbReference type="EMBL" id="GGM67172.1"/>
    </source>
</evidence>
<protein>
    <submittedName>
        <fullName evidence="2">Uncharacterized protein</fullName>
    </submittedName>
</protein>
<dbReference type="Proteomes" id="UP000637578">
    <property type="component" value="Unassembled WGS sequence"/>
</dbReference>
<proteinExistence type="predicted"/>
<organism evidence="2 3">
    <name type="scientific">Longimycelium tulufanense</name>
    <dbReference type="NCBI Taxonomy" id="907463"/>
    <lineage>
        <taxon>Bacteria</taxon>
        <taxon>Bacillati</taxon>
        <taxon>Actinomycetota</taxon>
        <taxon>Actinomycetes</taxon>
        <taxon>Pseudonocardiales</taxon>
        <taxon>Pseudonocardiaceae</taxon>
        <taxon>Longimycelium</taxon>
    </lineage>
</organism>
<dbReference type="EMBL" id="BMMK01000021">
    <property type="protein sequence ID" value="GGM67172.1"/>
    <property type="molecule type" value="Genomic_DNA"/>
</dbReference>
<evidence type="ECO:0000256" key="1">
    <source>
        <dbReference type="SAM" id="MobiDB-lite"/>
    </source>
</evidence>
<reference evidence="2" key="2">
    <citation type="submission" date="2020-09" db="EMBL/GenBank/DDBJ databases">
        <authorList>
            <person name="Sun Q."/>
            <person name="Zhou Y."/>
        </authorList>
    </citation>
    <scope>NUCLEOTIDE SEQUENCE</scope>
    <source>
        <strain evidence="2">CGMCC 4.5737</strain>
    </source>
</reference>
<accession>A0A8J3FXD2</accession>
<keyword evidence="3" id="KW-1185">Reference proteome</keyword>